<protein>
    <submittedName>
        <fullName evidence="1">Uncharacterized protein</fullName>
    </submittedName>
</protein>
<dbReference type="AlphaFoldDB" id="R4SZ70"/>
<dbReference type="HOGENOM" id="CLU_2598321_0_0_11"/>
<evidence type="ECO:0000313" key="2">
    <source>
        <dbReference type="Proteomes" id="UP000013968"/>
    </source>
</evidence>
<accession>R4SZ70</accession>
<dbReference type="KEGG" id="aoi:AORI_1474"/>
<keyword evidence="2" id="KW-1185">Reference proteome</keyword>
<sequence>MVSVVGHHDPVRAYLGRAAGVLDGEDYSNATTVFGRPMAARIPRNHRNGKGFRAPDEAPIKTYARRLRSGKGLHPFSPK</sequence>
<name>R4SZ70_9PSEU</name>
<reference evidence="1 2" key="1">
    <citation type="journal article" date="2013" name="BMC Genomics">
        <title>ContigScape: a Cytoscape plugin facilitating microbial genome gap closing.</title>
        <authorList>
            <person name="Tang B."/>
            <person name="Wang Q."/>
            <person name="Yang M."/>
            <person name="Xie F."/>
            <person name="Zhu Y."/>
            <person name="Zhuo Y."/>
            <person name="Wang S."/>
            <person name="Gao H."/>
            <person name="Ding X."/>
            <person name="Zhang L."/>
            <person name="Zhao G."/>
            <person name="Zheng H."/>
        </authorList>
    </citation>
    <scope>NUCLEOTIDE SEQUENCE [LARGE SCALE GENOMIC DNA]</scope>
    <source>
        <strain evidence="1 2">HCCB10007</strain>
    </source>
</reference>
<proteinExistence type="predicted"/>
<dbReference type="PATRIC" id="fig|1156913.3.peg.1506"/>
<evidence type="ECO:0000313" key="1">
    <source>
        <dbReference type="EMBL" id="AGM04062.1"/>
    </source>
</evidence>
<gene>
    <name evidence="1" type="ORF">AORI_1474</name>
</gene>
<dbReference type="Proteomes" id="UP000013968">
    <property type="component" value="Chromosome"/>
</dbReference>
<dbReference type="EMBL" id="CP003410">
    <property type="protein sequence ID" value="AGM04062.1"/>
    <property type="molecule type" value="Genomic_DNA"/>
</dbReference>
<organism evidence="1 2">
    <name type="scientific">Amycolatopsis keratiniphila</name>
    <dbReference type="NCBI Taxonomy" id="129921"/>
    <lineage>
        <taxon>Bacteria</taxon>
        <taxon>Bacillati</taxon>
        <taxon>Actinomycetota</taxon>
        <taxon>Actinomycetes</taxon>
        <taxon>Pseudonocardiales</taxon>
        <taxon>Pseudonocardiaceae</taxon>
        <taxon>Amycolatopsis</taxon>
        <taxon>Amycolatopsis japonica group</taxon>
    </lineage>
</organism>